<proteinExistence type="predicted"/>
<dbReference type="ExpressionAtlas" id="A0A1D6M6X5">
    <property type="expression patterns" value="baseline and differential"/>
</dbReference>
<dbReference type="InParanoid" id="A0A1D6M6X5"/>
<protein>
    <submittedName>
        <fullName evidence="1">Uncharacterized protein</fullName>
    </submittedName>
</protein>
<organism evidence="1">
    <name type="scientific">Zea mays</name>
    <name type="common">Maize</name>
    <dbReference type="NCBI Taxonomy" id="4577"/>
    <lineage>
        <taxon>Eukaryota</taxon>
        <taxon>Viridiplantae</taxon>
        <taxon>Streptophyta</taxon>
        <taxon>Embryophyta</taxon>
        <taxon>Tracheophyta</taxon>
        <taxon>Spermatophyta</taxon>
        <taxon>Magnoliopsida</taxon>
        <taxon>Liliopsida</taxon>
        <taxon>Poales</taxon>
        <taxon>Poaceae</taxon>
        <taxon>PACMAD clade</taxon>
        <taxon>Panicoideae</taxon>
        <taxon>Andropogonodae</taxon>
        <taxon>Andropogoneae</taxon>
        <taxon>Tripsacinae</taxon>
        <taxon>Zea</taxon>
    </lineage>
</organism>
<dbReference type="STRING" id="4577.A0A1D6M6X5"/>
<name>A0A1D6M6X5_MAIZE</name>
<accession>A0A1D6M6X5</accession>
<dbReference type="PANTHER" id="PTHR46050:SF28">
    <property type="entry name" value="OS01G0218200 PROTEIN"/>
    <property type="match status" value="1"/>
</dbReference>
<gene>
    <name evidence="1" type="ORF">ZEAMMB73_Zm00001d038524</name>
</gene>
<dbReference type="AlphaFoldDB" id="A0A1D6M6X5"/>
<dbReference type="InterPro" id="IPR044534">
    <property type="entry name" value="TTL1-4"/>
</dbReference>
<dbReference type="InterPro" id="IPR012340">
    <property type="entry name" value="NA-bd_OB-fold"/>
</dbReference>
<dbReference type="PANTHER" id="PTHR46050">
    <property type="entry name" value="TPR REPEAT-CONTAINING THIOREDOXIN"/>
    <property type="match status" value="1"/>
</dbReference>
<dbReference type="SUPFAM" id="SSF50249">
    <property type="entry name" value="Nucleic acid-binding proteins"/>
    <property type="match status" value="1"/>
</dbReference>
<dbReference type="SMR" id="A0A1D6M6X5"/>
<sequence length="152" mass="16733">MTPSRSLPSGHRPPLQVEKHFGRCLDARKAGDWKSVLRESDAAIAAGADSCALLLAARAEALFRLNLLDEADVAISSASKLNYTSSCSPDTKLRADSAHAQIYPPLTGVFKPLIKEGNVYNVSYIQIKKANRMYKPVDNDILIGFTKWILCW</sequence>
<dbReference type="EMBL" id="CM000782">
    <property type="protein sequence ID" value="AQK86817.1"/>
    <property type="molecule type" value="Genomic_DNA"/>
</dbReference>
<reference evidence="1" key="1">
    <citation type="submission" date="2015-12" db="EMBL/GenBank/DDBJ databases">
        <title>Update maize B73 reference genome by single molecule sequencing technologies.</title>
        <authorList>
            <consortium name="Maize Genome Sequencing Project"/>
            <person name="Ware D."/>
        </authorList>
    </citation>
    <scope>NUCLEOTIDE SEQUENCE</scope>
    <source>
        <tissue evidence="1">Seedling</tissue>
    </source>
</reference>
<evidence type="ECO:0000313" key="1">
    <source>
        <dbReference type="EMBL" id="AQK86817.1"/>
    </source>
</evidence>
<dbReference type="Gene3D" id="2.40.50.140">
    <property type="entry name" value="Nucleic acid-binding proteins"/>
    <property type="match status" value="1"/>
</dbReference>